<dbReference type="FunFam" id="3.40.30.10:FF:000034">
    <property type="entry name" value="glutathione S-transferase 1"/>
    <property type="match status" value="1"/>
</dbReference>
<dbReference type="SUPFAM" id="SSF52833">
    <property type="entry name" value="Thioredoxin-like"/>
    <property type="match status" value="1"/>
</dbReference>
<dbReference type="SFLD" id="SFLDG00358">
    <property type="entry name" value="Main_(cytGST)"/>
    <property type="match status" value="1"/>
</dbReference>
<gene>
    <name evidence="5" type="ORF">DGYR_LOCUS6187</name>
</gene>
<evidence type="ECO:0000313" key="6">
    <source>
        <dbReference type="Proteomes" id="UP000549394"/>
    </source>
</evidence>
<comment type="subunit">
    <text evidence="1">Homodimer.</text>
</comment>
<name>A0A7I8VPL8_9ANNE</name>
<evidence type="ECO:0000256" key="2">
    <source>
        <dbReference type="RuleBase" id="RU003494"/>
    </source>
</evidence>
<dbReference type="Gene3D" id="1.20.1050.10">
    <property type="match status" value="1"/>
</dbReference>
<dbReference type="CDD" id="cd03045">
    <property type="entry name" value="GST_N_Delta_Epsilon"/>
    <property type="match status" value="1"/>
</dbReference>
<dbReference type="Pfam" id="PF02798">
    <property type="entry name" value="GST_N"/>
    <property type="match status" value="1"/>
</dbReference>
<reference evidence="5 6" key="1">
    <citation type="submission" date="2020-08" db="EMBL/GenBank/DDBJ databases">
        <authorList>
            <person name="Hejnol A."/>
        </authorList>
    </citation>
    <scope>NUCLEOTIDE SEQUENCE [LARGE SCALE GENOMIC DNA]</scope>
</reference>
<comment type="caution">
    <text evidence="5">The sequence shown here is derived from an EMBL/GenBank/DDBJ whole genome shotgun (WGS) entry which is preliminary data.</text>
</comment>
<dbReference type="GO" id="GO:0006749">
    <property type="term" value="P:glutathione metabolic process"/>
    <property type="evidence" value="ECO:0007669"/>
    <property type="project" value="TreeGrafter"/>
</dbReference>
<accession>A0A7I8VPL8</accession>
<evidence type="ECO:0000256" key="1">
    <source>
        <dbReference type="ARBA" id="ARBA00011738"/>
    </source>
</evidence>
<evidence type="ECO:0000259" key="3">
    <source>
        <dbReference type="PROSITE" id="PS50404"/>
    </source>
</evidence>
<dbReference type="GO" id="GO:0004364">
    <property type="term" value="F:glutathione transferase activity"/>
    <property type="evidence" value="ECO:0007669"/>
    <property type="project" value="TreeGrafter"/>
</dbReference>
<dbReference type="AlphaFoldDB" id="A0A7I8VPL8"/>
<organism evidence="5 6">
    <name type="scientific">Dimorphilus gyrociliatus</name>
    <dbReference type="NCBI Taxonomy" id="2664684"/>
    <lineage>
        <taxon>Eukaryota</taxon>
        <taxon>Metazoa</taxon>
        <taxon>Spiralia</taxon>
        <taxon>Lophotrochozoa</taxon>
        <taxon>Annelida</taxon>
        <taxon>Polychaeta</taxon>
        <taxon>Polychaeta incertae sedis</taxon>
        <taxon>Dinophilidae</taxon>
        <taxon>Dimorphilus</taxon>
    </lineage>
</organism>
<dbReference type="PROSITE" id="PS50404">
    <property type="entry name" value="GST_NTER"/>
    <property type="match status" value="1"/>
</dbReference>
<dbReference type="InterPro" id="IPR036282">
    <property type="entry name" value="Glutathione-S-Trfase_C_sf"/>
</dbReference>
<dbReference type="PANTHER" id="PTHR43969">
    <property type="entry name" value="GLUTATHIONE S TRANSFERASE D10, ISOFORM A-RELATED"/>
    <property type="match status" value="1"/>
</dbReference>
<keyword evidence="6" id="KW-1185">Reference proteome</keyword>
<dbReference type="Pfam" id="PF00043">
    <property type="entry name" value="GST_C"/>
    <property type="match status" value="1"/>
</dbReference>
<feature type="domain" description="GST N-terminal" evidence="3">
    <location>
        <begin position="2"/>
        <end position="83"/>
    </location>
</feature>
<dbReference type="PROSITE" id="PS50405">
    <property type="entry name" value="GST_CTER"/>
    <property type="match status" value="1"/>
</dbReference>
<dbReference type="SUPFAM" id="SSF47616">
    <property type="entry name" value="GST C-terminal domain-like"/>
    <property type="match status" value="1"/>
</dbReference>
<protein>
    <submittedName>
        <fullName evidence="5">DgyrCDS6436</fullName>
    </submittedName>
</protein>
<comment type="similarity">
    <text evidence="2">Belongs to the GST superfamily.</text>
</comment>
<evidence type="ECO:0000313" key="5">
    <source>
        <dbReference type="EMBL" id="CAD5117684.1"/>
    </source>
</evidence>
<dbReference type="InterPro" id="IPR010987">
    <property type="entry name" value="Glutathione-S-Trfase_C-like"/>
</dbReference>
<dbReference type="InterPro" id="IPR040079">
    <property type="entry name" value="Glutathione_S-Trfase"/>
</dbReference>
<dbReference type="InterPro" id="IPR004045">
    <property type="entry name" value="Glutathione_S-Trfase_N"/>
</dbReference>
<dbReference type="EMBL" id="CAJFCJ010000007">
    <property type="protein sequence ID" value="CAD5117684.1"/>
    <property type="molecule type" value="Genomic_DNA"/>
</dbReference>
<dbReference type="InterPro" id="IPR004046">
    <property type="entry name" value="GST_C"/>
</dbReference>
<dbReference type="Gene3D" id="3.40.30.10">
    <property type="entry name" value="Glutaredoxin"/>
    <property type="match status" value="1"/>
</dbReference>
<evidence type="ECO:0000259" key="4">
    <source>
        <dbReference type="PROSITE" id="PS50405"/>
    </source>
</evidence>
<feature type="domain" description="GST C-terminal" evidence="4">
    <location>
        <begin position="91"/>
        <end position="216"/>
    </location>
</feature>
<dbReference type="OrthoDB" id="6094707at2759"/>
<sequence length="223" mass="26126">MSTVDFYYYPSSAPCRAILFTARAIDLNLNLKHVELFQAEHTKEDFIKLNPHQQVPLIVDNGFCLGESRAIQMYLFNRYSKPEHDDYYPKELTGRGKIDWLLYYDATTIWPAVQPYYASIMYKSRQPNQEEKEKLEKAFNDLDTIYFSKNVFLTGDKPTLADLSIAATITLLDVIQYDFSTYKGISRFLSNARKADWYQAGDNDYRKLIEEWQKGFREKGLID</sequence>
<dbReference type="SFLD" id="SFLDS00019">
    <property type="entry name" value="Glutathione_Transferase_(cytos"/>
    <property type="match status" value="1"/>
</dbReference>
<dbReference type="PANTHER" id="PTHR43969:SF9">
    <property type="entry name" value="GLUTATHIONE S TRANSFERASE D10, ISOFORM A-RELATED"/>
    <property type="match status" value="1"/>
</dbReference>
<dbReference type="Proteomes" id="UP000549394">
    <property type="component" value="Unassembled WGS sequence"/>
</dbReference>
<proteinExistence type="inferred from homology"/>
<dbReference type="InterPro" id="IPR036249">
    <property type="entry name" value="Thioredoxin-like_sf"/>
</dbReference>